<evidence type="ECO:0000256" key="6">
    <source>
        <dbReference type="ARBA" id="ARBA00022777"/>
    </source>
</evidence>
<comment type="subcellular location">
    <subcellularLocation>
        <location evidence="1">Membrane</location>
    </subcellularLocation>
</comment>
<dbReference type="InterPro" id="IPR036860">
    <property type="entry name" value="SH2_dom_sf"/>
</dbReference>
<keyword evidence="20" id="KW-1185">Reference proteome</keyword>
<dbReference type="CDD" id="cd13999">
    <property type="entry name" value="STKc_MAP3K-like"/>
    <property type="match status" value="1"/>
</dbReference>
<feature type="compositionally biased region" description="Low complexity" evidence="16">
    <location>
        <begin position="37"/>
        <end position="66"/>
    </location>
</feature>
<dbReference type="Proteomes" id="UP000007797">
    <property type="component" value="Unassembled WGS sequence"/>
</dbReference>
<dbReference type="EC" id="2.7.11.1" evidence="2"/>
<evidence type="ECO:0000313" key="19">
    <source>
        <dbReference type="EMBL" id="EGG23899.1"/>
    </source>
</evidence>
<dbReference type="GO" id="GO:0004674">
    <property type="term" value="F:protein serine/threonine kinase activity"/>
    <property type="evidence" value="ECO:0007669"/>
    <property type="project" value="UniProtKB-KW"/>
</dbReference>
<dbReference type="InterPro" id="IPR035845">
    <property type="entry name" value="ShkD/ShkE_SH2"/>
</dbReference>
<keyword evidence="5 15" id="KW-0547">Nucleotide-binding</keyword>
<dbReference type="PROSITE" id="PS00107">
    <property type="entry name" value="PROTEIN_KINASE_ATP"/>
    <property type="match status" value="1"/>
</dbReference>
<comment type="catalytic activity">
    <reaction evidence="11">
        <text>L-threonyl-[protein] + ATP = O-phospho-L-threonyl-[protein] + ADP + H(+)</text>
        <dbReference type="Rhea" id="RHEA:46608"/>
        <dbReference type="Rhea" id="RHEA-COMP:11060"/>
        <dbReference type="Rhea" id="RHEA-COMP:11605"/>
        <dbReference type="ChEBI" id="CHEBI:15378"/>
        <dbReference type="ChEBI" id="CHEBI:30013"/>
        <dbReference type="ChEBI" id="CHEBI:30616"/>
        <dbReference type="ChEBI" id="CHEBI:61977"/>
        <dbReference type="ChEBI" id="CHEBI:456216"/>
        <dbReference type="EC" id="2.7.11.1"/>
    </reaction>
</comment>
<dbReference type="SUPFAM" id="SSF56112">
    <property type="entry name" value="Protein kinase-like (PK-like)"/>
    <property type="match status" value="1"/>
</dbReference>
<dbReference type="KEGG" id="dfa:DFA_06037"/>
<dbReference type="EMBL" id="GL883007">
    <property type="protein sequence ID" value="EGG23899.1"/>
    <property type="molecule type" value="Genomic_DNA"/>
</dbReference>
<dbReference type="OMA" id="RIDINKM"/>
<keyword evidence="3" id="KW-0723">Serine/threonine-protein kinase</keyword>
<dbReference type="RefSeq" id="XP_004361750.1">
    <property type="nucleotide sequence ID" value="XM_004361693.1"/>
</dbReference>
<keyword evidence="6" id="KW-0418">Kinase</keyword>
<evidence type="ECO:0000256" key="15">
    <source>
        <dbReference type="PROSITE-ProRule" id="PRU10141"/>
    </source>
</evidence>
<dbReference type="SMART" id="SM00220">
    <property type="entry name" value="S_TKc"/>
    <property type="match status" value="1"/>
</dbReference>
<comment type="catalytic activity">
    <reaction evidence="12">
        <text>L-seryl-[protein] + ATP = O-phospho-L-seryl-[protein] + ADP + H(+)</text>
        <dbReference type="Rhea" id="RHEA:17989"/>
        <dbReference type="Rhea" id="RHEA-COMP:9863"/>
        <dbReference type="Rhea" id="RHEA-COMP:11604"/>
        <dbReference type="ChEBI" id="CHEBI:15378"/>
        <dbReference type="ChEBI" id="CHEBI:29999"/>
        <dbReference type="ChEBI" id="CHEBI:30616"/>
        <dbReference type="ChEBI" id="CHEBI:83421"/>
        <dbReference type="ChEBI" id="CHEBI:456216"/>
        <dbReference type="EC" id="2.7.11.1"/>
    </reaction>
</comment>
<name>F4PJX5_CACFS</name>
<dbReference type="InterPro" id="IPR051681">
    <property type="entry name" value="Ser/Thr_Kinases-Pseudokinases"/>
</dbReference>
<dbReference type="InterPro" id="IPR000719">
    <property type="entry name" value="Prot_kinase_dom"/>
</dbReference>
<evidence type="ECO:0000256" key="12">
    <source>
        <dbReference type="ARBA" id="ARBA00048679"/>
    </source>
</evidence>
<dbReference type="PANTHER" id="PTHR44329:SF53">
    <property type="entry name" value="DUAL SPECIFICITY PROTEIN KINASE SHKD"/>
    <property type="match status" value="1"/>
</dbReference>
<dbReference type="Pfam" id="PF00017">
    <property type="entry name" value="SH2"/>
    <property type="match status" value="1"/>
</dbReference>
<dbReference type="Gene3D" id="1.10.510.10">
    <property type="entry name" value="Transferase(Phosphotransferase) domain 1"/>
    <property type="match status" value="1"/>
</dbReference>
<dbReference type="GO" id="GO:0004713">
    <property type="term" value="F:protein tyrosine kinase activity"/>
    <property type="evidence" value="ECO:0007669"/>
    <property type="project" value="UniProtKB-KW"/>
</dbReference>
<feature type="binding site" evidence="15">
    <location>
        <position position="267"/>
    </location>
    <ligand>
        <name>ATP</name>
        <dbReference type="ChEBI" id="CHEBI:30616"/>
    </ligand>
</feature>
<evidence type="ECO:0000256" key="10">
    <source>
        <dbReference type="ARBA" id="ARBA00025089"/>
    </source>
</evidence>
<keyword evidence="7 15" id="KW-0067">ATP-binding</keyword>
<dbReference type="SUPFAM" id="SSF55550">
    <property type="entry name" value="SH2 domain"/>
    <property type="match status" value="1"/>
</dbReference>
<feature type="domain" description="SH2" evidence="17">
    <location>
        <begin position="600"/>
        <end position="676"/>
    </location>
</feature>
<dbReference type="PANTHER" id="PTHR44329">
    <property type="entry name" value="SERINE/THREONINE-PROTEIN KINASE TNNI3K-RELATED"/>
    <property type="match status" value="1"/>
</dbReference>
<evidence type="ECO:0000256" key="11">
    <source>
        <dbReference type="ARBA" id="ARBA00047899"/>
    </source>
</evidence>
<feature type="compositionally biased region" description="Low complexity" evidence="16">
    <location>
        <begin position="78"/>
        <end position="126"/>
    </location>
</feature>
<comment type="function">
    <text evidence="10">Required for proper chemotaxis and phagocytosis; proper spatiotemporal control of F-actin levels in chemotaxing cells. Negative regulator of the PI3K (phosphatidylinositol 3 kinase) pathway. Predominantly phosphorylates serines and threonines and tyrosines at a lower level.</text>
</comment>
<dbReference type="FunFam" id="3.30.200.20:FF:000659">
    <property type="entry name" value="SH2-protein kinase domain containing protein"/>
    <property type="match status" value="1"/>
</dbReference>
<evidence type="ECO:0000256" key="1">
    <source>
        <dbReference type="ARBA" id="ARBA00004370"/>
    </source>
</evidence>
<keyword evidence="4" id="KW-0808">Transferase</keyword>
<evidence type="ECO:0000259" key="17">
    <source>
        <dbReference type="PROSITE" id="PS50001"/>
    </source>
</evidence>
<feature type="region of interest" description="Disordered" evidence="16">
    <location>
        <begin position="37"/>
        <end position="228"/>
    </location>
</feature>
<protein>
    <recommendedName>
        <fullName evidence="2">non-specific serine/threonine protein kinase</fullName>
        <ecNumber evidence="2">2.7.11.1</ecNumber>
    </recommendedName>
</protein>
<feature type="compositionally biased region" description="Polar residues" evidence="16">
    <location>
        <begin position="152"/>
        <end position="161"/>
    </location>
</feature>
<evidence type="ECO:0000256" key="14">
    <source>
        <dbReference type="PROSITE-ProRule" id="PRU00191"/>
    </source>
</evidence>
<evidence type="ECO:0000256" key="16">
    <source>
        <dbReference type="SAM" id="MobiDB-lite"/>
    </source>
</evidence>
<dbReference type="SMART" id="SM00252">
    <property type="entry name" value="SH2"/>
    <property type="match status" value="1"/>
</dbReference>
<dbReference type="GeneID" id="14876523"/>
<evidence type="ECO:0000256" key="8">
    <source>
        <dbReference type="ARBA" id="ARBA00023136"/>
    </source>
</evidence>
<keyword evidence="14" id="KW-0727">SH2 domain</keyword>
<dbReference type="Gene3D" id="3.30.505.10">
    <property type="entry name" value="SH2 domain"/>
    <property type="match status" value="1"/>
</dbReference>
<organism evidence="19 20">
    <name type="scientific">Cavenderia fasciculata</name>
    <name type="common">Slime mold</name>
    <name type="synonym">Dictyostelium fasciculatum</name>
    <dbReference type="NCBI Taxonomy" id="261658"/>
    <lineage>
        <taxon>Eukaryota</taxon>
        <taxon>Amoebozoa</taxon>
        <taxon>Evosea</taxon>
        <taxon>Eumycetozoa</taxon>
        <taxon>Dictyostelia</taxon>
        <taxon>Acytosteliales</taxon>
        <taxon>Cavenderiaceae</taxon>
        <taxon>Cavenderia</taxon>
    </lineage>
</organism>
<gene>
    <name evidence="19" type="primary">shkD</name>
    <name evidence="19" type="ORF">DFA_06037</name>
</gene>
<accession>F4PJX5</accession>
<evidence type="ECO:0000256" key="4">
    <source>
        <dbReference type="ARBA" id="ARBA00022679"/>
    </source>
</evidence>
<dbReference type="InterPro" id="IPR008271">
    <property type="entry name" value="Ser/Thr_kinase_AS"/>
</dbReference>
<dbReference type="InterPro" id="IPR011009">
    <property type="entry name" value="Kinase-like_dom_sf"/>
</dbReference>
<evidence type="ECO:0000256" key="2">
    <source>
        <dbReference type="ARBA" id="ARBA00012513"/>
    </source>
</evidence>
<feature type="compositionally biased region" description="Polar residues" evidence="16">
    <location>
        <begin position="170"/>
        <end position="181"/>
    </location>
</feature>
<keyword evidence="9" id="KW-0829">Tyrosine-protein kinase</keyword>
<dbReference type="FunFam" id="1.10.510.10:FF:000476">
    <property type="entry name" value="PAS domain-containing protein tyrosine kinase family protein"/>
    <property type="match status" value="1"/>
</dbReference>
<dbReference type="PROSITE" id="PS50011">
    <property type="entry name" value="PROTEIN_KINASE_DOM"/>
    <property type="match status" value="1"/>
</dbReference>
<evidence type="ECO:0000256" key="7">
    <source>
        <dbReference type="ARBA" id="ARBA00022840"/>
    </source>
</evidence>
<evidence type="ECO:0000256" key="5">
    <source>
        <dbReference type="ARBA" id="ARBA00022741"/>
    </source>
</evidence>
<dbReference type="PROSITE" id="PS00108">
    <property type="entry name" value="PROTEIN_KINASE_ST"/>
    <property type="match status" value="1"/>
</dbReference>
<sequence length="704" mass="79880">MVAIYDEDDEDEDTMLQWFISHVGSSPECYLDISTSNSNKIASSSNSSIQTNYSSSRCSSSSSSSSTVRKNPDQSKLQQQQQQTQQQQQQQTQQQQATNNQGTQNRKNESPTMSPTSTSPTSTSPPAITINEPSQQQQQQNNKFTPGVITPKTASPNTQTPPESPRKADNTGNVNSVNQYLNGAHKDVSKTGRKSNGGEYTPLDYVDSSPKVDHGSLPKRKASGPPEILPEEIEYDLKNDFLGQGSFGSVYKGKCRGQEVAVKVPRKQKLNLYELTSFRHEVKIMSKIFHPNVVLFLGACTQSGKMQIVTELCQTDLERLLHNDRTKKEFSLFRRMQMAKDAALGMNWLHGITRIVHNDLKTANLLVDSNLRIKVTDFGFSQIKEGEEFQDKAAKGTPLWMAPEVMMGNPYNEKADVYSFGIILWEILTKEAPYSHHKDYDIFFNAVCNERERPPIPLDTLPSLKHLIQSSWDHNPASRPGFSEILFRLNEILIDCAVEFDEGRRYWKEHFLVPKQELQEEVEWSDFEKTLKSVLQTPGLDYSSLKELLVQQSHQTVQKTKHVVTMERFDKVMKWFGSFFEQSNGVDIITNINKLSGKLWFHGDISREEATERLLKETEGSFLIRLSSTEPKSSPFTLSMKNNQHRRIQLIDDNNSTGFKIQGKTAVYNSLIELVEKCTDYPLTKACPKHGQDVFNPYDPFSED</sequence>
<dbReference type="STRING" id="1054147.F4PJX5"/>
<evidence type="ECO:0000256" key="3">
    <source>
        <dbReference type="ARBA" id="ARBA00022527"/>
    </source>
</evidence>
<evidence type="ECO:0000256" key="13">
    <source>
        <dbReference type="ARBA" id="ARBA00061341"/>
    </source>
</evidence>
<dbReference type="GO" id="GO:0016020">
    <property type="term" value="C:membrane"/>
    <property type="evidence" value="ECO:0007669"/>
    <property type="project" value="UniProtKB-SubCell"/>
</dbReference>
<dbReference type="InterPro" id="IPR000980">
    <property type="entry name" value="SH2"/>
</dbReference>
<feature type="domain" description="Protein kinase" evidence="18">
    <location>
        <begin position="236"/>
        <end position="493"/>
    </location>
</feature>
<dbReference type="CDD" id="cd10357">
    <property type="entry name" value="SH2_ShkD_ShkE"/>
    <property type="match status" value="1"/>
</dbReference>
<dbReference type="InterPro" id="IPR001245">
    <property type="entry name" value="Ser-Thr/Tyr_kinase_cat_dom"/>
</dbReference>
<dbReference type="Gene3D" id="3.30.200.20">
    <property type="entry name" value="Phosphorylase Kinase, domain 1"/>
    <property type="match status" value="1"/>
</dbReference>
<dbReference type="OrthoDB" id="774951at2759"/>
<proteinExistence type="inferred from homology"/>
<evidence type="ECO:0000313" key="20">
    <source>
        <dbReference type="Proteomes" id="UP000007797"/>
    </source>
</evidence>
<reference evidence="20" key="1">
    <citation type="journal article" date="2011" name="Genome Res.">
        <title>Phylogeny-wide analysis of social amoeba genomes highlights ancient origins for complex intercellular communication.</title>
        <authorList>
            <person name="Heidel A.J."/>
            <person name="Lawal H.M."/>
            <person name="Felder M."/>
            <person name="Schilde C."/>
            <person name="Helps N.R."/>
            <person name="Tunggal B."/>
            <person name="Rivero F."/>
            <person name="John U."/>
            <person name="Schleicher M."/>
            <person name="Eichinger L."/>
            <person name="Platzer M."/>
            <person name="Noegel A.A."/>
            <person name="Schaap P."/>
            <person name="Gloeckner G."/>
        </authorList>
    </citation>
    <scope>NUCLEOTIDE SEQUENCE [LARGE SCALE GENOMIC DNA]</scope>
    <source>
        <strain evidence="20">SH3</strain>
    </source>
</reference>
<dbReference type="PROSITE" id="PS50001">
    <property type="entry name" value="SH2"/>
    <property type="match status" value="1"/>
</dbReference>
<dbReference type="GO" id="GO:0005524">
    <property type="term" value="F:ATP binding"/>
    <property type="evidence" value="ECO:0007669"/>
    <property type="project" value="UniProtKB-UniRule"/>
</dbReference>
<comment type="similarity">
    <text evidence="13">Belongs to the protein kinase superfamily. TKL Ser/Thr protein kinase family. SH2 domain-containing protein kinase subfamily.</text>
</comment>
<dbReference type="InterPro" id="IPR017441">
    <property type="entry name" value="Protein_kinase_ATP_BS"/>
</dbReference>
<evidence type="ECO:0000259" key="18">
    <source>
        <dbReference type="PROSITE" id="PS50011"/>
    </source>
</evidence>
<dbReference type="AlphaFoldDB" id="F4PJX5"/>
<evidence type="ECO:0000256" key="9">
    <source>
        <dbReference type="ARBA" id="ARBA00023137"/>
    </source>
</evidence>
<dbReference type="Pfam" id="PF07714">
    <property type="entry name" value="PK_Tyr_Ser-Thr"/>
    <property type="match status" value="1"/>
</dbReference>
<keyword evidence="8" id="KW-0472">Membrane</keyword>